<dbReference type="InterPro" id="IPR020610">
    <property type="entry name" value="Thiolase_AS"/>
</dbReference>
<evidence type="ECO:0000256" key="1">
    <source>
        <dbReference type="ARBA" id="ARBA00010982"/>
    </source>
</evidence>
<evidence type="ECO:0000256" key="7">
    <source>
        <dbReference type="RuleBase" id="RU003557"/>
    </source>
</evidence>
<evidence type="ECO:0000313" key="11">
    <source>
        <dbReference type="EMBL" id="WJW69432.1"/>
    </source>
</evidence>
<name>A0A8T7M5Y3_9CHLR</name>
<dbReference type="AlphaFoldDB" id="A0A8T7M5Y3"/>
<evidence type="ECO:0000256" key="6">
    <source>
        <dbReference type="PIRSR" id="PIRSR000429-1"/>
    </source>
</evidence>
<evidence type="ECO:0000259" key="9">
    <source>
        <dbReference type="Pfam" id="PF02803"/>
    </source>
</evidence>
<dbReference type="InterPro" id="IPR020613">
    <property type="entry name" value="Thiolase_CS"/>
</dbReference>
<evidence type="ECO:0000256" key="5">
    <source>
        <dbReference type="ARBA" id="ARBA00030755"/>
    </source>
</evidence>
<dbReference type="InterPro" id="IPR020617">
    <property type="entry name" value="Thiolase_C"/>
</dbReference>
<dbReference type="PROSITE" id="PS00737">
    <property type="entry name" value="THIOLASE_2"/>
    <property type="match status" value="1"/>
</dbReference>
<dbReference type="PIRSF" id="PIRSF000429">
    <property type="entry name" value="Ac-CoA_Ac_transf"/>
    <property type="match status" value="1"/>
</dbReference>
<feature type="domain" description="Thiolase C-terminal" evidence="9">
    <location>
        <begin position="274"/>
        <end position="395"/>
    </location>
</feature>
<evidence type="ECO:0000313" key="12">
    <source>
        <dbReference type="Proteomes" id="UP000521676"/>
    </source>
</evidence>
<dbReference type="Gene3D" id="3.40.47.10">
    <property type="match status" value="2"/>
</dbReference>
<feature type="active site" description="Proton acceptor" evidence="6">
    <location>
        <position position="353"/>
    </location>
</feature>
<protein>
    <recommendedName>
        <fullName evidence="2">acetyl-CoA C-acetyltransferase</fullName>
        <ecNumber evidence="2">2.3.1.9</ecNumber>
    </recommendedName>
    <alternativeName>
        <fullName evidence="5">Acetoacetyl-CoA thiolase</fullName>
    </alternativeName>
</protein>
<dbReference type="PROSITE" id="PS00099">
    <property type="entry name" value="THIOLASE_3"/>
    <property type="match status" value="1"/>
</dbReference>
<dbReference type="InterPro" id="IPR020616">
    <property type="entry name" value="Thiolase_N"/>
</dbReference>
<dbReference type="Pfam" id="PF00108">
    <property type="entry name" value="Thiolase_N"/>
    <property type="match status" value="1"/>
</dbReference>
<dbReference type="EC" id="2.3.1.9" evidence="2"/>
<accession>A0A8T7M5Y3</accession>
<dbReference type="PANTHER" id="PTHR18919:SF107">
    <property type="entry name" value="ACETYL-COA ACETYLTRANSFERASE, CYTOSOLIC"/>
    <property type="match status" value="1"/>
</dbReference>
<dbReference type="Proteomes" id="UP001431572">
    <property type="component" value="Chromosome 2"/>
</dbReference>
<comment type="similarity">
    <text evidence="1 7">Belongs to the thiolase-like superfamily. Thiolase family.</text>
</comment>
<evidence type="ECO:0000313" key="13">
    <source>
        <dbReference type="Proteomes" id="UP001431572"/>
    </source>
</evidence>
<dbReference type="SUPFAM" id="SSF53901">
    <property type="entry name" value="Thiolase-like"/>
    <property type="match status" value="2"/>
</dbReference>
<dbReference type="FunFam" id="3.40.47.10:FF:000010">
    <property type="entry name" value="Acetyl-CoA acetyltransferase (Thiolase)"/>
    <property type="match status" value="1"/>
</dbReference>
<feature type="domain" description="Thiolase N-terminal" evidence="8">
    <location>
        <begin position="9"/>
        <end position="267"/>
    </location>
</feature>
<gene>
    <name evidence="10" type="ORF">HXX08_16805</name>
    <name evidence="11" type="ORF">OZ401_003043</name>
</gene>
<evidence type="ECO:0000313" key="10">
    <source>
        <dbReference type="EMBL" id="NWJ47520.1"/>
    </source>
</evidence>
<dbReference type="EMBL" id="CP128400">
    <property type="protein sequence ID" value="WJW69432.1"/>
    <property type="molecule type" value="Genomic_DNA"/>
</dbReference>
<dbReference type="PANTHER" id="PTHR18919">
    <property type="entry name" value="ACETYL-COA C-ACYLTRANSFERASE"/>
    <property type="match status" value="1"/>
</dbReference>
<reference evidence="10 12" key="1">
    <citation type="submission" date="2020-06" db="EMBL/GenBank/DDBJ databases">
        <title>Anoxygenic phototrophic Chloroflexota member uses a Type I reaction center.</title>
        <authorList>
            <person name="Tsuji J.M."/>
            <person name="Shaw N.A."/>
            <person name="Nagashima S."/>
            <person name="Venkiteswaran J."/>
            <person name="Schiff S.L."/>
            <person name="Hanada S."/>
            <person name="Tank M."/>
            <person name="Neufeld J.D."/>
        </authorList>
    </citation>
    <scope>NUCLEOTIDE SEQUENCE [LARGE SCALE GENOMIC DNA]</scope>
    <source>
        <strain evidence="10">L227-S17</strain>
    </source>
</reference>
<evidence type="ECO:0000259" key="8">
    <source>
        <dbReference type="Pfam" id="PF00108"/>
    </source>
</evidence>
<keyword evidence="4 7" id="KW-0012">Acyltransferase</keyword>
<reference evidence="11" key="2">
    <citation type="journal article" date="2024" name="Nature">
        <title>Anoxygenic phototroph of the Chloroflexota uses a type I reaction centre.</title>
        <authorList>
            <person name="Tsuji J.M."/>
            <person name="Shaw N.A."/>
            <person name="Nagashima S."/>
            <person name="Venkiteswaran J.J."/>
            <person name="Schiff S.L."/>
            <person name="Watanabe T."/>
            <person name="Fukui M."/>
            <person name="Hanada S."/>
            <person name="Tank M."/>
            <person name="Neufeld J.D."/>
        </authorList>
    </citation>
    <scope>NUCLEOTIDE SEQUENCE</scope>
    <source>
        <strain evidence="11">L227-S17</strain>
    </source>
</reference>
<proteinExistence type="inferred from homology"/>
<evidence type="ECO:0000256" key="3">
    <source>
        <dbReference type="ARBA" id="ARBA00022679"/>
    </source>
</evidence>
<feature type="active site" description="Acyl-thioester intermediate" evidence="6">
    <location>
        <position position="93"/>
    </location>
</feature>
<feature type="active site" description="Proton acceptor" evidence="6">
    <location>
        <position position="383"/>
    </location>
</feature>
<sequence length="399" mass="41626">MAQSAREEVVIVAGARTGVGTFGGQFSEVPAAELGATAIRAAVARAGINGADINGVVMGCAGQVGKDAYVSRAAGLGAGLPIEVPAVTVNRLCGSGLQAINQATLEISSGNAEIMVAGGTENMTRFPYFLEKARYGYRMGDSPLMDNLTTVLSDPFTNNHMGITAENLAEKFSISREDSDAFALRSQQLTDAAIKAGYFKDQITPVTIPQKKGEPLQIVADEHPRPQTTLDTLAKLKPAFKKDGVVTAGNASGINDAAAAVVLMSASKAQQLKLKPKARIVAQAVVGVPPEIMGIGPVMAIYSVLSRAQMTIDQIDMIELNEAFATQALACIRELDLDMDKVNINGGAIALGHPIGATGAILTVKLMYELERRGARFGLITACIGGGQGIATILENLSL</sequence>
<keyword evidence="13" id="KW-1185">Reference proteome</keyword>
<dbReference type="RefSeq" id="WP_341471316.1">
    <property type="nucleotide sequence ID" value="NZ_CP128400.1"/>
</dbReference>
<dbReference type="InterPro" id="IPR020615">
    <property type="entry name" value="Thiolase_acyl_enz_int_AS"/>
</dbReference>
<keyword evidence="3 7" id="KW-0808">Transferase</keyword>
<organism evidence="10 12">
    <name type="scientific">Candidatus Chlorohelix allophototropha</name>
    <dbReference type="NCBI Taxonomy" id="3003348"/>
    <lineage>
        <taxon>Bacteria</taxon>
        <taxon>Bacillati</taxon>
        <taxon>Chloroflexota</taxon>
        <taxon>Chloroflexia</taxon>
        <taxon>Candidatus Chloroheliales</taxon>
        <taxon>Candidatus Chloroheliaceae</taxon>
        <taxon>Candidatus Chlorohelix</taxon>
    </lineage>
</organism>
<dbReference type="Proteomes" id="UP000521676">
    <property type="component" value="Unassembled WGS sequence"/>
</dbReference>
<dbReference type="EMBL" id="JACATZ010000003">
    <property type="protein sequence ID" value="NWJ47520.1"/>
    <property type="molecule type" value="Genomic_DNA"/>
</dbReference>
<dbReference type="InterPro" id="IPR002155">
    <property type="entry name" value="Thiolase"/>
</dbReference>
<dbReference type="InterPro" id="IPR016039">
    <property type="entry name" value="Thiolase-like"/>
</dbReference>
<dbReference type="Pfam" id="PF02803">
    <property type="entry name" value="Thiolase_C"/>
    <property type="match status" value="1"/>
</dbReference>
<evidence type="ECO:0000256" key="2">
    <source>
        <dbReference type="ARBA" id="ARBA00012705"/>
    </source>
</evidence>
<dbReference type="PROSITE" id="PS00098">
    <property type="entry name" value="THIOLASE_1"/>
    <property type="match status" value="1"/>
</dbReference>
<dbReference type="GO" id="GO:0003985">
    <property type="term" value="F:acetyl-CoA C-acetyltransferase activity"/>
    <property type="evidence" value="ECO:0007669"/>
    <property type="project" value="UniProtKB-EC"/>
</dbReference>
<evidence type="ECO:0000256" key="4">
    <source>
        <dbReference type="ARBA" id="ARBA00023315"/>
    </source>
</evidence>
<dbReference type="NCBIfam" id="TIGR01930">
    <property type="entry name" value="AcCoA-C-Actrans"/>
    <property type="match status" value="1"/>
</dbReference>
<dbReference type="CDD" id="cd00751">
    <property type="entry name" value="thiolase"/>
    <property type="match status" value="1"/>
</dbReference>